<keyword evidence="2" id="KW-0677">Repeat</keyword>
<dbReference type="SMART" id="SM00320">
    <property type="entry name" value="WD40"/>
    <property type="match status" value="9"/>
</dbReference>
<dbReference type="GO" id="GO:0040011">
    <property type="term" value="P:locomotion"/>
    <property type="evidence" value="ECO:0007669"/>
    <property type="project" value="TreeGrafter"/>
</dbReference>
<evidence type="ECO:0000313" key="5">
    <source>
        <dbReference type="EMBL" id="JAP44719.1"/>
    </source>
</evidence>
<dbReference type="PANTHER" id="PTHR19856">
    <property type="entry name" value="WD-REPEATCONTAINING PROTEIN WDR1"/>
    <property type="match status" value="1"/>
</dbReference>
<dbReference type="Gene3D" id="2.130.10.10">
    <property type="entry name" value="YVTN repeat-like/Quinoprotein amine dehydrogenase"/>
    <property type="match status" value="2"/>
</dbReference>
<dbReference type="PROSITE" id="PS50082">
    <property type="entry name" value="WD_REPEATS_2"/>
    <property type="match status" value="5"/>
</dbReference>
<dbReference type="InterPro" id="IPR036322">
    <property type="entry name" value="WD40_repeat_dom_sf"/>
</dbReference>
<dbReference type="SUPFAM" id="SSF50978">
    <property type="entry name" value="WD40 repeat-like"/>
    <property type="match status" value="2"/>
</dbReference>
<dbReference type="Pfam" id="PF00400">
    <property type="entry name" value="WD40"/>
    <property type="match status" value="5"/>
</dbReference>
<comment type="similarity">
    <text evidence="3">Belongs to the WD repeat AIP1 family.</text>
</comment>
<feature type="repeat" description="WD" evidence="4">
    <location>
        <begin position="228"/>
        <end position="260"/>
    </location>
</feature>
<dbReference type="InterPro" id="IPR001680">
    <property type="entry name" value="WD40_rpt"/>
</dbReference>
<feature type="repeat" description="WD" evidence="4">
    <location>
        <begin position="543"/>
        <end position="584"/>
    </location>
</feature>
<dbReference type="PROSITE" id="PS00678">
    <property type="entry name" value="WD_REPEATS_1"/>
    <property type="match status" value="1"/>
</dbReference>
<accession>A0A0X3NYH3</accession>
<dbReference type="GO" id="GO:0030042">
    <property type="term" value="P:actin filament depolymerization"/>
    <property type="evidence" value="ECO:0007669"/>
    <property type="project" value="TreeGrafter"/>
</dbReference>
<evidence type="ECO:0000256" key="3">
    <source>
        <dbReference type="ARBA" id="ARBA00038366"/>
    </source>
</evidence>
<dbReference type="InterPro" id="IPR019775">
    <property type="entry name" value="WD40_repeat_CS"/>
</dbReference>
<dbReference type="AlphaFoldDB" id="A0A0X3NYH3"/>
<sequence>MSLTKEALFPAVPFVERATRVNFGAHPKGRYILYGNKKNVIIRDIIKHSDNDVYFNHPTDVRCAKYSPNGFYVASGDKSGKVQIWDTTQKEHLMKNEFSLLSEINDLVWSSDNARIAVGGRGSEKFGKVINAELGTEVGEVLGMSRPINAVDFKPTRPFRLITGSEDFMVCFFEGPPFKFKKSVSKHKNFVNCCRFSPKGDIYVTGGADGRIYAFNASDSEYIGEIGSPAHSSGIYGLEFSSSGIRLVSVSTDKTVKLWDTGSGNFDLLSEFAFENKPENQQLGCVWVGDKLVTVSLSGAMQIFNADPDVKELVAPADVIFGHSRPIKCSAYSKSINRLVTASTDMVMLSWDLSSGVAEPFSGPEAHKSSIEALTICGDKVISVGVDDRLVVSSLANRSFDISVKLDSQPRAVASADNQLLVVACYQHVYLFSLADANASPNRLVCSKEEGEPTTCTISKSGDLAVVGKSDGSLLFYSTKDGKSLSTIAHVSEKMKGTPTTMSFSPNGRYLAVGDSERHLRLYQVNSLSGGDNSPLVTLVHEWRSHAARVTCLAWNPSSTVLASGSLDCSIMLFKPDSDTRIFDCRNAHPANMITSLVWASDDTLYSTGQDAFVQAWRFK</sequence>
<dbReference type="PROSITE" id="PS50294">
    <property type="entry name" value="WD_REPEATS_REGION"/>
    <property type="match status" value="3"/>
</dbReference>
<dbReference type="PANTHER" id="PTHR19856:SF0">
    <property type="entry name" value="WD REPEAT-CONTAINING PROTEIN 1"/>
    <property type="match status" value="1"/>
</dbReference>
<feature type="repeat" description="WD" evidence="4">
    <location>
        <begin position="320"/>
        <end position="356"/>
    </location>
</feature>
<dbReference type="EMBL" id="GEEE01018506">
    <property type="protein sequence ID" value="JAP44719.1"/>
    <property type="molecule type" value="Transcribed_RNA"/>
</dbReference>
<evidence type="ECO:0000256" key="4">
    <source>
        <dbReference type="PROSITE-ProRule" id="PRU00221"/>
    </source>
</evidence>
<evidence type="ECO:0000256" key="2">
    <source>
        <dbReference type="ARBA" id="ARBA00022737"/>
    </source>
</evidence>
<proteinExistence type="inferred from homology"/>
<name>A0A0X3NYH3_SCHSO</name>
<feature type="repeat" description="WD" evidence="4">
    <location>
        <begin position="54"/>
        <end position="95"/>
    </location>
</feature>
<dbReference type="GO" id="GO:0030864">
    <property type="term" value="C:cortical actin cytoskeleton"/>
    <property type="evidence" value="ECO:0007669"/>
    <property type="project" value="TreeGrafter"/>
</dbReference>
<protein>
    <submittedName>
        <fullName evidence="5">Actin-interacting protein 1</fullName>
    </submittedName>
</protein>
<dbReference type="InterPro" id="IPR015943">
    <property type="entry name" value="WD40/YVTN_repeat-like_dom_sf"/>
</dbReference>
<feature type="repeat" description="WD" evidence="4">
    <location>
        <begin position="184"/>
        <end position="225"/>
    </location>
</feature>
<reference evidence="5" key="1">
    <citation type="submission" date="2016-01" db="EMBL/GenBank/DDBJ databases">
        <title>Reference transcriptome for the parasite Schistocephalus solidus: insights into the molecular evolution of parasitism.</title>
        <authorList>
            <person name="Hebert F.O."/>
            <person name="Grambauer S."/>
            <person name="Barber I."/>
            <person name="Landry C.R."/>
            <person name="Aubin-Horth N."/>
        </authorList>
    </citation>
    <scope>NUCLEOTIDE SEQUENCE</scope>
</reference>
<gene>
    <name evidence="5" type="primary">WDR1</name>
    <name evidence="5" type="ORF">TR160915</name>
</gene>
<dbReference type="GO" id="GO:0051015">
    <property type="term" value="F:actin filament binding"/>
    <property type="evidence" value="ECO:0007669"/>
    <property type="project" value="TreeGrafter"/>
</dbReference>
<organism evidence="5">
    <name type="scientific">Schistocephalus solidus</name>
    <name type="common">Tapeworm</name>
    <dbReference type="NCBI Taxonomy" id="70667"/>
    <lineage>
        <taxon>Eukaryota</taxon>
        <taxon>Metazoa</taxon>
        <taxon>Spiralia</taxon>
        <taxon>Lophotrochozoa</taxon>
        <taxon>Platyhelminthes</taxon>
        <taxon>Cestoda</taxon>
        <taxon>Eucestoda</taxon>
        <taxon>Diphyllobothriidea</taxon>
        <taxon>Diphyllobothriidae</taxon>
        <taxon>Schistocephalus</taxon>
    </lineage>
</organism>
<evidence type="ECO:0000256" key="1">
    <source>
        <dbReference type="ARBA" id="ARBA00022574"/>
    </source>
</evidence>
<keyword evidence="1 4" id="KW-0853">WD repeat</keyword>